<dbReference type="EMBL" id="JACEEZ010000979">
    <property type="protein sequence ID" value="KAG0729642.1"/>
    <property type="molecule type" value="Genomic_DNA"/>
</dbReference>
<dbReference type="GO" id="GO:0016256">
    <property type="term" value="P:N-glycan processing to lysosome"/>
    <property type="evidence" value="ECO:0007669"/>
    <property type="project" value="TreeGrafter"/>
</dbReference>
<proteinExistence type="inferred from homology"/>
<name>A0A8J4YKD1_CHIOP</name>
<dbReference type="Pfam" id="PF11380">
    <property type="entry name" value="Stealth_CR2"/>
    <property type="match status" value="1"/>
</dbReference>
<feature type="transmembrane region" description="Helical" evidence="6">
    <location>
        <begin position="1133"/>
        <end position="1152"/>
    </location>
</feature>
<keyword evidence="6" id="KW-0472">Membrane</keyword>
<evidence type="ECO:0000256" key="6">
    <source>
        <dbReference type="SAM" id="Phobius"/>
    </source>
</evidence>
<evidence type="ECO:0000256" key="1">
    <source>
        <dbReference type="ARBA" id="ARBA00007583"/>
    </source>
</evidence>
<evidence type="ECO:0000256" key="5">
    <source>
        <dbReference type="ARBA" id="ARBA00023180"/>
    </source>
</evidence>
<dbReference type="GO" id="GO:0046835">
    <property type="term" value="P:carbohydrate phosphorylation"/>
    <property type="evidence" value="ECO:0007669"/>
    <property type="project" value="TreeGrafter"/>
</dbReference>
<keyword evidence="5" id="KW-0325">Glycoprotein</keyword>
<dbReference type="GO" id="GO:0005509">
    <property type="term" value="F:calcium ion binding"/>
    <property type="evidence" value="ECO:0007669"/>
    <property type="project" value="InterPro"/>
</dbReference>
<dbReference type="SUPFAM" id="SSF47473">
    <property type="entry name" value="EF-hand"/>
    <property type="match status" value="1"/>
</dbReference>
<feature type="domain" description="LNR" evidence="8">
    <location>
        <begin position="408"/>
        <end position="443"/>
    </location>
</feature>
<dbReference type="InterPro" id="IPR031357">
    <property type="entry name" value="Stealth_CR3"/>
</dbReference>
<dbReference type="InterPro" id="IPR000800">
    <property type="entry name" value="Notch_dom"/>
</dbReference>
<dbReference type="Pfam" id="PF17101">
    <property type="entry name" value="Stealth_CR1"/>
    <property type="match status" value="1"/>
</dbReference>
<dbReference type="Gene3D" id="3.30.300.320">
    <property type="match status" value="1"/>
</dbReference>
<dbReference type="PANTHER" id="PTHR24045">
    <property type="match status" value="1"/>
</dbReference>
<dbReference type="OrthoDB" id="263283at2759"/>
<keyword evidence="10" id="KW-1185">Reference proteome</keyword>
<organism evidence="9 10">
    <name type="scientific">Chionoecetes opilio</name>
    <name type="common">Atlantic snow crab</name>
    <name type="synonym">Cancer opilio</name>
    <dbReference type="NCBI Taxonomy" id="41210"/>
    <lineage>
        <taxon>Eukaryota</taxon>
        <taxon>Metazoa</taxon>
        <taxon>Ecdysozoa</taxon>
        <taxon>Arthropoda</taxon>
        <taxon>Crustacea</taxon>
        <taxon>Multicrustacea</taxon>
        <taxon>Malacostraca</taxon>
        <taxon>Eumalacostraca</taxon>
        <taxon>Eucarida</taxon>
        <taxon>Decapoda</taxon>
        <taxon>Pleocyemata</taxon>
        <taxon>Brachyura</taxon>
        <taxon>Eubrachyura</taxon>
        <taxon>Majoidea</taxon>
        <taxon>Majidae</taxon>
        <taxon>Chionoecetes</taxon>
    </lineage>
</organism>
<keyword evidence="3" id="KW-0677">Repeat</keyword>
<keyword evidence="6" id="KW-0812">Transmembrane</keyword>
<comment type="similarity">
    <text evidence="1">Belongs to the stealth family.</text>
</comment>
<dbReference type="InterPro" id="IPR002048">
    <property type="entry name" value="EF_hand_dom"/>
</dbReference>
<comment type="caution">
    <text evidence="9">The sequence shown here is derived from an EMBL/GenBank/DDBJ whole genome shotgun (WGS) entry which is preliminary data.</text>
</comment>
<evidence type="ECO:0000313" key="10">
    <source>
        <dbReference type="Proteomes" id="UP000770661"/>
    </source>
</evidence>
<keyword evidence="2" id="KW-0808">Transferase</keyword>
<dbReference type="InterPro" id="IPR021520">
    <property type="entry name" value="Stealth_CR2"/>
</dbReference>
<dbReference type="Pfam" id="PF00066">
    <property type="entry name" value="Notch"/>
    <property type="match status" value="2"/>
</dbReference>
<dbReference type="InterPro" id="IPR047141">
    <property type="entry name" value="Stealth"/>
</dbReference>
<reference evidence="9" key="1">
    <citation type="submission" date="2020-07" db="EMBL/GenBank/DDBJ databases">
        <title>The High-quality genome of the commercially important snow crab, Chionoecetes opilio.</title>
        <authorList>
            <person name="Jeong J.-H."/>
            <person name="Ryu S."/>
        </authorList>
    </citation>
    <scope>NUCLEOTIDE SEQUENCE</scope>
    <source>
        <strain evidence="9">MADBK_172401_WGS</strain>
        <tissue evidence="9">Digestive gland</tissue>
    </source>
</reference>
<sequence length="1174" mass="132226">MRGLRKWWQRWVLDAVITNPPPLVAVVTTIFLTVFAVGFWCAHWLDQVDLAIYRSLNVFSDNIRGENLLGQLSGVLPIDVVYTWVNGSDPLLLEGLQTLSDGIQGSCPLSHCLPAPYINLMDCSTPRSTLASIPSVLEVSQVSITHNSRLHNFTVLRLSGESDVPEVMEKVLALAGNTSRVKQAFWTSDVGGGWGMKQKHAVLVTGGAELSHTALLNSLFPHHKNITSACSVSGSGGVQFVECHEEDLVPGLLIANSHMESGVSSSSLRARQAMLMLQSDHEGHLREIDANRFEDNEELRYSLRSLEQYAPWVRRIFLVTNGQIPHWLNLDHPRLTIITHQDIFTNLSHLPTFSSPAIESHIHRIPGLSDNYLYLNDDVMLGSEVWPEDFFSPGPGYKVYLSWSLPECSSGCPGSWLGDGYCDASCNTSACEWDGGDCGGELGVGDLLEGDDSLGGDDIADFCAPSCSDLWLADHYCDHSCNTLGCGFDGGDCGLDKVELLHRLPVPKVNNVTYVLPQGVGVAWMNLSSVVMSGTSVQGWHTEHPGLRTVTVNTAQEVLFILLKTNVTATLRVELSFSKQQQQQKQQLQQEHKSLKYSFVVKVNTYPVKPGKSTEAAMDVPVAGGKNFTFEHVRPNVKPNNTLQDMPRNLEFAYVNVNASKLPASVISKIIHLEASYREGELTVNGLKRIKSRLIAEILLSSGDHHLVYHKESDWPPKVKVSENLDRNTSISKLHKQENKAENISKANYSKPLNAGGRLGARELLWAENPRERYDEIILLQETMLSQATQRPTIKRRKPNIGLNSKAREKELEDDGTLATYEGSLPWEKHKLFPKEDPHEEKMKLTLPFAARRHLLDMFAESLLHVNRIFNSEYGYQARRVPAHMPHFINKGVMESLQEKFKEEFELTSSHRIRQANDMQYAFSYYFYLMSEQRVRTLVEVFKEYDTDVSGTLSDREIRTFLSSLHDLPLHFNIVNEFHKMVKNCSASHTTQPVATPVYERYADSDLPTLSLELMLKCDPLAALLRKLEKVNKYKFTHHSDDAVHFKMVTSNVSIVIHMLDEVRKNRRKFICLNSNLDPKSKSNDLIHALVQDTYESLFPLTSSFELPLNYRNRFLYIEELVAWRKWRDFVRALIYACLASLVFLTLVNFFSTEVSQGALLPPGWGIIGMPKCH</sequence>
<dbReference type="PROSITE" id="PS50258">
    <property type="entry name" value="LNR"/>
    <property type="match status" value="1"/>
</dbReference>
<dbReference type="GO" id="GO:0003976">
    <property type="term" value="F:UDP-N-acetylglucosamine-lysosomal-enzyme N-acetylglucosaminephosphotransferase activity"/>
    <property type="evidence" value="ECO:0007669"/>
    <property type="project" value="TreeGrafter"/>
</dbReference>
<keyword evidence="4" id="KW-1015">Disulfide bond</keyword>
<feature type="transmembrane region" description="Helical" evidence="6">
    <location>
        <begin position="21"/>
        <end position="45"/>
    </location>
</feature>
<dbReference type="PANTHER" id="PTHR24045:SF0">
    <property type="entry name" value="N-ACETYLGLUCOSAMINE-1-PHOSPHOTRANSFERASE SUBUNITS ALPHA_BETA"/>
    <property type="match status" value="1"/>
</dbReference>
<dbReference type="Proteomes" id="UP000770661">
    <property type="component" value="Unassembled WGS sequence"/>
</dbReference>
<dbReference type="AlphaFoldDB" id="A0A8J4YKD1"/>
<dbReference type="Gene3D" id="1.10.238.10">
    <property type="entry name" value="EF-hand"/>
    <property type="match status" value="1"/>
</dbReference>
<dbReference type="Pfam" id="PF17103">
    <property type="entry name" value="Stealth_CR4"/>
    <property type="match status" value="1"/>
</dbReference>
<accession>A0A8J4YKD1</accession>
<keyword evidence="6" id="KW-1133">Transmembrane helix</keyword>
<feature type="domain" description="EF-hand" evidence="7">
    <location>
        <begin position="933"/>
        <end position="968"/>
    </location>
</feature>
<dbReference type="InterPro" id="IPR031358">
    <property type="entry name" value="Stealth_CR1"/>
</dbReference>
<evidence type="ECO:0000259" key="7">
    <source>
        <dbReference type="PROSITE" id="PS50222"/>
    </source>
</evidence>
<evidence type="ECO:0000313" key="9">
    <source>
        <dbReference type="EMBL" id="KAG0729642.1"/>
    </source>
</evidence>
<dbReference type="Pfam" id="PF17102">
    <property type="entry name" value="Stealth_CR3"/>
    <property type="match status" value="1"/>
</dbReference>
<dbReference type="GO" id="GO:0005794">
    <property type="term" value="C:Golgi apparatus"/>
    <property type="evidence" value="ECO:0007669"/>
    <property type="project" value="TreeGrafter"/>
</dbReference>
<evidence type="ECO:0000256" key="4">
    <source>
        <dbReference type="ARBA" id="ARBA00023157"/>
    </source>
</evidence>
<evidence type="ECO:0000256" key="2">
    <source>
        <dbReference type="ARBA" id="ARBA00022679"/>
    </source>
</evidence>
<evidence type="ECO:0000259" key="8">
    <source>
        <dbReference type="PROSITE" id="PS50258"/>
    </source>
</evidence>
<protein>
    <submittedName>
        <fullName evidence="9">N-acetylglucosamine-1-phosphotransferase subunits alpha/beta</fullName>
    </submittedName>
</protein>
<gene>
    <name evidence="9" type="primary">Gnptab_1</name>
    <name evidence="9" type="ORF">GWK47_029900</name>
</gene>
<dbReference type="InterPro" id="IPR031356">
    <property type="entry name" value="Stealth_CR4"/>
</dbReference>
<dbReference type="InterPro" id="IPR011992">
    <property type="entry name" value="EF-hand-dom_pair"/>
</dbReference>
<dbReference type="SMART" id="SM00004">
    <property type="entry name" value="NL"/>
    <property type="match status" value="2"/>
</dbReference>
<dbReference type="PROSITE" id="PS50222">
    <property type="entry name" value="EF_HAND_2"/>
    <property type="match status" value="1"/>
</dbReference>
<evidence type="ECO:0000256" key="3">
    <source>
        <dbReference type="ARBA" id="ARBA00022737"/>
    </source>
</evidence>